<organism evidence="8 9">
    <name type="scientific">Stratiformator vulcanicus</name>
    <dbReference type="NCBI Taxonomy" id="2527980"/>
    <lineage>
        <taxon>Bacteria</taxon>
        <taxon>Pseudomonadati</taxon>
        <taxon>Planctomycetota</taxon>
        <taxon>Planctomycetia</taxon>
        <taxon>Planctomycetales</taxon>
        <taxon>Planctomycetaceae</taxon>
        <taxon>Stratiformator</taxon>
    </lineage>
</organism>
<dbReference type="InterPro" id="IPR041916">
    <property type="entry name" value="Anti_sigma_zinc_sf"/>
</dbReference>
<evidence type="ECO:0000256" key="5">
    <source>
        <dbReference type="SAM" id="MobiDB-lite"/>
    </source>
</evidence>
<keyword evidence="2 6" id="KW-0812">Transmembrane</keyword>
<reference evidence="8 9" key="1">
    <citation type="submission" date="2019-02" db="EMBL/GenBank/DDBJ databases">
        <title>Deep-cultivation of Planctomycetes and their phenomic and genomic characterization uncovers novel biology.</title>
        <authorList>
            <person name="Wiegand S."/>
            <person name="Jogler M."/>
            <person name="Boedeker C."/>
            <person name="Pinto D."/>
            <person name="Vollmers J."/>
            <person name="Rivas-Marin E."/>
            <person name="Kohn T."/>
            <person name="Peeters S.H."/>
            <person name="Heuer A."/>
            <person name="Rast P."/>
            <person name="Oberbeckmann S."/>
            <person name="Bunk B."/>
            <person name="Jeske O."/>
            <person name="Meyerdierks A."/>
            <person name="Storesund J.E."/>
            <person name="Kallscheuer N."/>
            <person name="Luecker S."/>
            <person name="Lage O.M."/>
            <person name="Pohl T."/>
            <person name="Merkel B.J."/>
            <person name="Hornburger P."/>
            <person name="Mueller R.-W."/>
            <person name="Bruemmer F."/>
            <person name="Labrenz M."/>
            <person name="Spormann A.M."/>
            <person name="Op den Camp H."/>
            <person name="Overmann J."/>
            <person name="Amann R."/>
            <person name="Jetten M.S.M."/>
            <person name="Mascher T."/>
            <person name="Medema M.H."/>
            <person name="Devos D.P."/>
            <person name="Kaster A.-K."/>
            <person name="Ovreas L."/>
            <person name="Rohde M."/>
            <person name="Galperin M.Y."/>
            <person name="Jogler C."/>
        </authorList>
    </citation>
    <scope>NUCLEOTIDE SEQUENCE [LARGE SCALE GENOMIC DNA]</scope>
    <source>
        <strain evidence="8 9">Pan189</strain>
    </source>
</reference>
<dbReference type="PANTHER" id="PTHR37461">
    <property type="entry name" value="ANTI-SIGMA-K FACTOR RSKA"/>
    <property type="match status" value="1"/>
</dbReference>
<feature type="compositionally biased region" description="Basic and acidic residues" evidence="5">
    <location>
        <begin position="399"/>
        <end position="418"/>
    </location>
</feature>
<dbReference type="InterPro" id="IPR027383">
    <property type="entry name" value="Znf_put"/>
</dbReference>
<accession>A0A517R3G8</accession>
<name>A0A517R3G8_9PLAN</name>
<evidence type="ECO:0000256" key="2">
    <source>
        <dbReference type="ARBA" id="ARBA00022692"/>
    </source>
</evidence>
<feature type="domain" description="Putative zinc-finger" evidence="7">
    <location>
        <begin position="9"/>
        <end position="29"/>
    </location>
</feature>
<dbReference type="Proteomes" id="UP000317318">
    <property type="component" value="Chromosome"/>
</dbReference>
<feature type="transmembrane region" description="Helical" evidence="6">
    <location>
        <begin position="93"/>
        <end position="116"/>
    </location>
</feature>
<dbReference type="Gene3D" id="1.10.10.1320">
    <property type="entry name" value="Anti-sigma factor, zinc-finger domain"/>
    <property type="match status" value="1"/>
</dbReference>
<evidence type="ECO:0000256" key="6">
    <source>
        <dbReference type="SAM" id="Phobius"/>
    </source>
</evidence>
<dbReference type="InterPro" id="IPR051474">
    <property type="entry name" value="Anti-sigma-K/W_factor"/>
</dbReference>
<sequence length="650" mass="70038">MSETLRQSELLSAYLDGEVTDAERAEVERMLEASPQMRAELDELGRIGTILRESPRQRAPEGLRTAIHQRMTERQGKKHRTGFRTTSPSGRRVSWGAVGGVIGGLLAICLAITIFVPGQPYSASQTSITDLRSESDRLPEAARDFSAEPAAAPAFDSVEGLDDRASERRSLPAPSAFGEISVDELVAAAPARDDVEEAAARMRAMSARSDFGTPAEVGVTSSHLESDGDDLRIVYVTVLDVDKAVDTFQTLLLRNSVPLSQPVSTGLGRSARDGLAVDLSRSNVRDARRQLAVFVESTEDRVAEAVDDAERNDLFVGWDSAVATAESAEAPTRELALREFAEKSRNLNMELERAVNTARPSVAQPSAAQQSVAQPTEAGVKSQELVADQNAESAGAELGKQKSGKDRQSGQSIRREQNLDLARSPNGQPEAGQAPTAPQPADAFSIEPERAIASDSLEDRGAVGSAVEIKPGMKPGLKPDQMKPLPSPVLRNTQQLVMIDETELPARRNIDRGSPMNRQRTDKRERLAARELLRHREELFAGSSDDADRKTSFNSNKDLAESAKKESAVAEVKGGRPVEAADESSSGSHAAAKEQSQNDSSKARPIRVLFVFETPTETPPIAGEVKAEVSKQRAVEAQSPTEAGVSDENK</sequence>
<feature type="region of interest" description="Disordered" evidence="5">
    <location>
        <begin position="537"/>
        <end position="650"/>
    </location>
</feature>
<feature type="region of interest" description="Disordered" evidence="5">
    <location>
        <begin position="70"/>
        <end position="90"/>
    </location>
</feature>
<protein>
    <recommendedName>
        <fullName evidence="7">Putative zinc-finger domain-containing protein</fullName>
    </recommendedName>
</protein>
<keyword evidence="3 6" id="KW-1133">Transmembrane helix</keyword>
<dbReference type="GO" id="GO:0006417">
    <property type="term" value="P:regulation of translation"/>
    <property type="evidence" value="ECO:0007669"/>
    <property type="project" value="TreeGrafter"/>
</dbReference>
<feature type="compositionally biased region" description="Basic and acidic residues" evidence="5">
    <location>
        <begin position="558"/>
        <end position="576"/>
    </location>
</feature>
<evidence type="ECO:0000256" key="3">
    <source>
        <dbReference type="ARBA" id="ARBA00022989"/>
    </source>
</evidence>
<feature type="region of interest" description="Disordered" evidence="5">
    <location>
        <begin position="357"/>
        <end position="523"/>
    </location>
</feature>
<proteinExistence type="predicted"/>
<dbReference type="OrthoDB" id="292904at2"/>
<dbReference type="GO" id="GO:0016020">
    <property type="term" value="C:membrane"/>
    <property type="evidence" value="ECO:0007669"/>
    <property type="project" value="UniProtKB-SubCell"/>
</dbReference>
<dbReference type="EMBL" id="CP036268">
    <property type="protein sequence ID" value="QDT38439.1"/>
    <property type="molecule type" value="Genomic_DNA"/>
</dbReference>
<comment type="subcellular location">
    <subcellularLocation>
        <location evidence="1">Membrane</location>
        <topology evidence="1">Single-pass membrane protein</topology>
    </subcellularLocation>
</comment>
<feature type="compositionally biased region" description="Basic and acidic residues" evidence="5">
    <location>
        <begin position="447"/>
        <end position="461"/>
    </location>
</feature>
<keyword evidence="9" id="KW-1185">Reference proteome</keyword>
<dbReference type="AlphaFoldDB" id="A0A517R3G8"/>
<feature type="compositionally biased region" description="Low complexity" evidence="5">
    <location>
        <begin position="360"/>
        <end position="375"/>
    </location>
</feature>
<dbReference type="GO" id="GO:0016989">
    <property type="term" value="F:sigma factor antagonist activity"/>
    <property type="evidence" value="ECO:0007669"/>
    <property type="project" value="TreeGrafter"/>
</dbReference>
<evidence type="ECO:0000259" key="7">
    <source>
        <dbReference type="Pfam" id="PF13490"/>
    </source>
</evidence>
<evidence type="ECO:0000313" key="9">
    <source>
        <dbReference type="Proteomes" id="UP000317318"/>
    </source>
</evidence>
<evidence type="ECO:0000256" key="4">
    <source>
        <dbReference type="ARBA" id="ARBA00023136"/>
    </source>
</evidence>
<evidence type="ECO:0000313" key="8">
    <source>
        <dbReference type="EMBL" id="QDT38439.1"/>
    </source>
</evidence>
<dbReference type="PANTHER" id="PTHR37461:SF1">
    <property type="entry name" value="ANTI-SIGMA-K FACTOR RSKA"/>
    <property type="match status" value="1"/>
</dbReference>
<dbReference type="Pfam" id="PF13490">
    <property type="entry name" value="zf-HC2"/>
    <property type="match status" value="1"/>
</dbReference>
<dbReference type="KEGG" id="svp:Pan189_28330"/>
<gene>
    <name evidence="8" type="ORF">Pan189_28330</name>
</gene>
<dbReference type="RefSeq" id="WP_145364545.1">
    <property type="nucleotide sequence ID" value="NZ_CP036268.1"/>
</dbReference>
<keyword evidence="4 6" id="KW-0472">Membrane</keyword>
<feature type="compositionally biased region" description="Polar residues" evidence="5">
    <location>
        <begin position="583"/>
        <end position="600"/>
    </location>
</feature>
<evidence type="ECO:0000256" key="1">
    <source>
        <dbReference type="ARBA" id="ARBA00004167"/>
    </source>
</evidence>
<feature type="compositionally biased region" description="Basic and acidic residues" evidence="5">
    <location>
        <begin position="625"/>
        <end position="634"/>
    </location>
</feature>